<dbReference type="Pfam" id="PF13677">
    <property type="entry name" value="MotB_plug"/>
    <property type="match status" value="1"/>
</dbReference>
<dbReference type="EMBL" id="SLZW01000002">
    <property type="protein sequence ID" value="TCS64241.1"/>
    <property type="molecule type" value="Genomic_DNA"/>
</dbReference>
<dbReference type="GO" id="GO:0005886">
    <property type="term" value="C:plasma membrane"/>
    <property type="evidence" value="ECO:0007669"/>
    <property type="project" value="UniProtKB-SubCell"/>
</dbReference>
<evidence type="ECO:0000256" key="9">
    <source>
        <dbReference type="SAM" id="Phobius"/>
    </source>
</evidence>
<feature type="region of interest" description="Disordered" evidence="8">
    <location>
        <begin position="288"/>
        <end position="311"/>
    </location>
</feature>
<feature type="transmembrane region" description="Helical" evidence="9">
    <location>
        <begin position="21"/>
        <end position="44"/>
    </location>
</feature>
<gene>
    <name evidence="11" type="ORF">EDD55_102283</name>
</gene>
<dbReference type="NCBIfam" id="NF006548">
    <property type="entry name" value="PRK09041.1"/>
    <property type="match status" value="1"/>
</dbReference>
<evidence type="ECO:0000259" key="10">
    <source>
        <dbReference type="PROSITE" id="PS51123"/>
    </source>
</evidence>
<keyword evidence="4 9" id="KW-0812">Transmembrane</keyword>
<evidence type="ECO:0000256" key="6">
    <source>
        <dbReference type="ARBA" id="ARBA00023136"/>
    </source>
</evidence>
<evidence type="ECO:0000256" key="4">
    <source>
        <dbReference type="ARBA" id="ARBA00022692"/>
    </source>
</evidence>
<dbReference type="InterPro" id="IPR036737">
    <property type="entry name" value="OmpA-like_sf"/>
</dbReference>
<sequence length="311" mass="33166">MSQPPIIVKKVKKAAHGHHGGAWKIAYADFVTAMMAFFLLLWLLNAVTQEQLQGIADYFAPTVTSKSQSGAGDILGGKSIEVPGANETVTARASVTMDLPPPKAGSGGQTGGGDAGFENPPPDQTAEAIQKKKEEQQFKQAQQQLQDALKAAPGLKQLAKSLLIQDTPEGLRIQLVDQDGLAMFPSGSAVMYEHTHNLLKLVAEAIKNLPQDISISGHTDAVPFKGASGYSNWELSADRANAARRELVSLGIPEKRIAMVVGRAANDPLLKDDPKNARNRRLSIVLLRGTGKPAAPAQPRVPPSIINPQKD</sequence>
<comment type="subcellular location">
    <subcellularLocation>
        <location evidence="1">Cell membrane</location>
        <topology evidence="1">Single-pass membrane protein</topology>
    </subcellularLocation>
</comment>
<dbReference type="OrthoDB" id="7170686at2"/>
<dbReference type="Pfam" id="PF00691">
    <property type="entry name" value="OmpA"/>
    <property type="match status" value="1"/>
</dbReference>
<dbReference type="Proteomes" id="UP000295304">
    <property type="component" value="Unassembled WGS sequence"/>
</dbReference>
<dbReference type="PROSITE" id="PS51123">
    <property type="entry name" value="OMPA_2"/>
    <property type="match status" value="1"/>
</dbReference>
<keyword evidence="12" id="KW-1185">Reference proteome</keyword>
<evidence type="ECO:0000256" key="3">
    <source>
        <dbReference type="ARBA" id="ARBA00022475"/>
    </source>
</evidence>
<dbReference type="PANTHER" id="PTHR30329:SF21">
    <property type="entry name" value="LIPOPROTEIN YIAD-RELATED"/>
    <property type="match status" value="1"/>
</dbReference>
<evidence type="ECO:0000256" key="7">
    <source>
        <dbReference type="PROSITE-ProRule" id="PRU00473"/>
    </source>
</evidence>
<evidence type="ECO:0000256" key="2">
    <source>
        <dbReference type="ARBA" id="ARBA00008914"/>
    </source>
</evidence>
<evidence type="ECO:0000256" key="8">
    <source>
        <dbReference type="SAM" id="MobiDB-lite"/>
    </source>
</evidence>
<feature type="region of interest" description="Disordered" evidence="8">
    <location>
        <begin position="96"/>
        <end position="135"/>
    </location>
</feature>
<name>A0A4V2UP23_9PROT</name>
<reference evidence="11 12" key="1">
    <citation type="submission" date="2019-03" db="EMBL/GenBank/DDBJ databases">
        <title>Genomic Encyclopedia of Type Strains, Phase IV (KMG-IV): sequencing the most valuable type-strain genomes for metagenomic binning, comparative biology and taxonomic classification.</title>
        <authorList>
            <person name="Goeker M."/>
        </authorList>
    </citation>
    <scope>NUCLEOTIDE SEQUENCE [LARGE SCALE GENOMIC DNA]</scope>
    <source>
        <strain evidence="11 12">DSM 101688</strain>
    </source>
</reference>
<proteinExistence type="inferred from homology"/>
<dbReference type="SUPFAM" id="SSF103088">
    <property type="entry name" value="OmpA-like"/>
    <property type="match status" value="1"/>
</dbReference>
<evidence type="ECO:0000256" key="1">
    <source>
        <dbReference type="ARBA" id="ARBA00004162"/>
    </source>
</evidence>
<feature type="compositionally biased region" description="Gly residues" evidence="8">
    <location>
        <begin position="105"/>
        <end position="115"/>
    </location>
</feature>
<dbReference type="PANTHER" id="PTHR30329">
    <property type="entry name" value="STATOR ELEMENT OF FLAGELLAR MOTOR COMPLEX"/>
    <property type="match status" value="1"/>
</dbReference>
<accession>A0A4V2UP23</accession>
<dbReference type="InterPro" id="IPR025713">
    <property type="entry name" value="MotB-like_N_dom"/>
</dbReference>
<dbReference type="AlphaFoldDB" id="A0A4V2UP23"/>
<feature type="domain" description="OmpA-like" evidence="10">
    <location>
        <begin position="171"/>
        <end position="290"/>
    </location>
</feature>
<dbReference type="InterPro" id="IPR050330">
    <property type="entry name" value="Bact_OuterMem_StrucFunc"/>
</dbReference>
<dbReference type="Gene3D" id="3.30.1330.60">
    <property type="entry name" value="OmpA-like domain"/>
    <property type="match status" value="1"/>
</dbReference>
<dbReference type="RefSeq" id="WP_132938192.1">
    <property type="nucleotide sequence ID" value="NZ_CP119676.1"/>
</dbReference>
<evidence type="ECO:0000313" key="12">
    <source>
        <dbReference type="Proteomes" id="UP000295304"/>
    </source>
</evidence>
<evidence type="ECO:0000313" key="11">
    <source>
        <dbReference type="EMBL" id="TCS64241.1"/>
    </source>
</evidence>
<keyword evidence="3" id="KW-1003">Cell membrane</keyword>
<evidence type="ECO:0000256" key="5">
    <source>
        <dbReference type="ARBA" id="ARBA00022989"/>
    </source>
</evidence>
<keyword evidence="6 7" id="KW-0472">Membrane</keyword>
<comment type="similarity">
    <text evidence="2">Belongs to the MotB family.</text>
</comment>
<dbReference type="InterPro" id="IPR006665">
    <property type="entry name" value="OmpA-like"/>
</dbReference>
<dbReference type="CDD" id="cd07185">
    <property type="entry name" value="OmpA_C-like"/>
    <property type="match status" value="1"/>
</dbReference>
<keyword evidence="5 9" id="KW-1133">Transmembrane helix</keyword>
<comment type="caution">
    <text evidence="11">The sequence shown here is derived from an EMBL/GenBank/DDBJ whole genome shotgun (WGS) entry which is preliminary data.</text>
</comment>
<protein>
    <submittedName>
        <fullName evidence="11">Chemotaxis protein MotB</fullName>
    </submittedName>
</protein>
<organism evidence="11 12">
    <name type="scientific">Varunaivibrio sulfuroxidans</name>
    <dbReference type="NCBI Taxonomy" id="1773489"/>
    <lineage>
        <taxon>Bacteria</taxon>
        <taxon>Pseudomonadati</taxon>
        <taxon>Pseudomonadota</taxon>
        <taxon>Alphaproteobacteria</taxon>
        <taxon>Rhodospirillales</taxon>
        <taxon>Magnetovibrionaceae</taxon>
        <taxon>Varunaivibrio</taxon>
    </lineage>
</organism>